<dbReference type="GO" id="GO:0008831">
    <property type="term" value="F:dTDP-4-dehydrorhamnose reductase activity"/>
    <property type="evidence" value="ECO:0007669"/>
    <property type="project" value="UniProtKB-EC"/>
</dbReference>
<dbReference type="GO" id="GO:0019305">
    <property type="term" value="P:dTDP-rhamnose biosynthetic process"/>
    <property type="evidence" value="ECO:0007669"/>
    <property type="project" value="UniProtKB-UniPathway"/>
</dbReference>
<gene>
    <name evidence="8" type="primary">rfbD</name>
    <name evidence="8" type="ORF">F0U83_03595</name>
</gene>
<dbReference type="InterPro" id="IPR036291">
    <property type="entry name" value="NAD(P)-bd_dom_sf"/>
</dbReference>
<comment type="function">
    <text evidence="6">Catalyzes the reduction of dTDP-6-deoxy-L-lyxo-4-hexulose to yield dTDP-L-rhamnose.</text>
</comment>
<dbReference type="UniPathway" id="UPA00281"/>
<reference evidence="8 9" key="1">
    <citation type="journal article" date="2019" name="Biochem. Eng. J.">
        <title>Metabolic engineering of the marine bacteria Neptunomonas concharum for the production of acetoin and meso-2,3-butanediol from acetate.</title>
        <authorList>
            <person name="Li W."/>
            <person name="Pu N."/>
            <person name="Liu C.-X."/>
            <person name="Yuan Q.-P."/>
            <person name="Li Z.-J."/>
        </authorList>
    </citation>
    <scope>NUCLEOTIDE SEQUENCE [LARGE SCALE GENOMIC DNA]</scope>
    <source>
        <strain evidence="8 9">JCM17730</strain>
    </source>
</reference>
<dbReference type="InterPro" id="IPR005913">
    <property type="entry name" value="dTDP_dehydrorham_reduct"/>
</dbReference>
<evidence type="ECO:0000256" key="5">
    <source>
        <dbReference type="ARBA" id="ARBA00048200"/>
    </source>
</evidence>
<dbReference type="Pfam" id="PF04321">
    <property type="entry name" value="RmlD_sub_bind"/>
    <property type="match status" value="1"/>
</dbReference>
<dbReference type="Proteomes" id="UP000324760">
    <property type="component" value="Chromosome"/>
</dbReference>
<comment type="cofactor">
    <cofactor evidence="6">
        <name>Mg(2+)</name>
        <dbReference type="ChEBI" id="CHEBI:18420"/>
    </cofactor>
    <text evidence="6">Binds 1 Mg(2+) ion per monomer.</text>
</comment>
<dbReference type="OrthoDB" id="9803892at2"/>
<dbReference type="KEGG" id="ncu:F0U83_03595"/>
<dbReference type="CDD" id="cd05254">
    <property type="entry name" value="dTDP_HR_like_SDR_e"/>
    <property type="match status" value="1"/>
</dbReference>
<comment type="pathway">
    <text evidence="1 6">Carbohydrate biosynthesis; dTDP-L-rhamnose biosynthesis.</text>
</comment>
<sequence length="299" mass="32895">MRILVTGGSGQVGFELQRSLTLYGEVVAPNRMELDLSDEQTVINYLQQLKPDMIVNAAAWTAVDLAESSSDDAYQLNHRLPKILAEYSARHGSWLIHYSSDYVYPGDGEQPWSESDTTGPLSVYGASKLAGDESVIESGADALIFRTSWVYGARGNNFMKTMLRLGSERTALNVVADQWGAPTPARLIADVTALAIDRIVQKRPIDAGIYHLAPQGETNWCEFAKLIFSEATKREQPLTILPNAVHAITTADYPVPAVRPQNSRLSLSKLEAALNVKMPAWQAQLILTLEEYLSMKGTV</sequence>
<dbReference type="Gene3D" id="3.90.25.10">
    <property type="entry name" value="UDP-galactose 4-epimerase, domain 1"/>
    <property type="match status" value="1"/>
</dbReference>
<feature type="domain" description="RmlD-like substrate binding" evidence="7">
    <location>
        <begin position="1"/>
        <end position="292"/>
    </location>
</feature>
<name>A0A5P1R8A0_9GAMM</name>
<comment type="catalytic activity">
    <reaction evidence="5 6">
        <text>dTDP-beta-L-rhamnose + NADP(+) = dTDP-4-dehydro-beta-L-rhamnose + NADPH + H(+)</text>
        <dbReference type="Rhea" id="RHEA:21796"/>
        <dbReference type="ChEBI" id="CHEBI:15378"/>
        <dbReference type="ChEBI" id="CHEBI:57510"/>
        <dbReference type="ChEBI" id="CHEBI:57783"/>
        <dbReference type="ChEBI" id="CHEBI:58349"/>
        <dbReference type="ChEBI" id="CHEBI:62830"/>
        <dbReference type="EC" id="1.1.1.133"/>
    </reaction>
</comment>
<dbReference type="Gene3D" id="3.40.50.720">
    <property type="entry name" value="NAD(P)-binding Rossmann-like Domain"/>
    <property type="match status" value="1"/>
</dbReference>
<dbReference type="SUPFAM" id="SSF51735">
    <property type="entry name" value="NAD(P)-binding Rossmann-fold domains"/>
    <property type="match status" value="1"/>
</dbReference>
<evidence type="ECO:0000256" key="1">
    <source>
        <dbReference type="ARBA" id="ARBA00004781"/>
    </source>
</evidence>
<dbReference type="RefSeq" id="WP_138986564.1">
    <property type="nucleotide sequence ID" value="NZ_CP043869.1"/>
</dbReference>
<evidence type="ECO:0000256" key="6">
    <source>
        <dbReference type="RuleBase" id="RU364082"/>
    </source>
</evidence>
<dbReference type="PANTHER" id="PTHR10491:SF4">
    <property type="entry name" value="METHIONINE ADENOSYLTRANSFERASE 2 SUBUNIT BETA"/>
    <property type="match status" value="1"/>
</dbReference>
<dbReference type="EMBL" id="CP043869">
    <property type="protein sequence ID" value="QEQ95860.1"/>
    <property type="molecule type" value="Genomic_DNA"/>
</dbReference>
<dbReference type="EC" id="1.1.1.133" evidence="3 6"/>
<comment type="similarity">
    <text evidence="2 6">Belongs to the dTDP-4-dehydrorhamnose reductase family.</text>
</comment>
<dbReference type="PANTHER" id="PTHR10491">
    <property type="entry name" value="DTDP-4-DEHYDRORHAMNOSE REDUCTASE"/>
    <property type="match status" value="1"/>
</dbReference>
<dbReference type="UniPathway" id="UPA00124"/>
<dbReference type="AlphaFoldDB" id="A0A5P1R8A0"/>
<dbReference type="NCBIfam" id="TIGR01214">
    <property type="entry name" value="rmlD"/>
    <property type="match status" value="1"/>
</dbReference>
<evidence type="ECO:0000256" key="4">
    <source>
        <dbReference type="ARBA" id="ARBA00017099"/>
    </source>
</evidence>
<dbReference type="GO" id="GO:0009243">
    <property type="term" value="P:O antigen biosynthetic process"/>
    <property type="evidence" value="ECO:0007669"/>
    <property type="project" value="UniProtKB-UniPathway"/>
</dbReference>
<keyword evidence="9" id="KW-1185">Reference proteome</keyword>
<keyword evidence="6 8" id="KW-0560">Oxidoreductase</keyword>
<evidence type="ECO:0000256" key="3">
    <source>
        <dbReference type="ARBA" id="ARBA00012929"/>
    </source>
</evidence>
<keyword evidence="6" id="KW-0521">NADP</keyword>
<evidence type="ECO:0000256" key="2">
    <source>
        <dbReference type="ARBA" id="ARBA00010944"/>
    </source>
</evidence>
<evidence type="ECO:0000259" key="7">
    <source>
        <dbReference type="Pfam" id="PF04321"/>
    </source>
</evidence>
<evidence type="ECO:0000313" key="9">
    <source>
        <dbReference type="Proteomes" id="UP000324760"/>
    </source>
</evidence>
<dbReference type="InterPro" id="IPR029903">
    <property type="entry name" value="RmlD-like-bd"/>
</dbReference>
<organism evidence="8 9">
    <name type="scientific">Neptunomonas concharum</name>
    <dbReference type="NCBI Taxonomy" id="1031538"/>
    <lineage>
        <taxon>Bacteria</taxon>
        <taxon>Pseudomonadati</taxon>
        <taxon>Pseudomonadota</taxon>
        <taxon>Gammaproteobacteria</taxon>
        <taxon>Oceanospirillales</taxon>
        <taxon>Oceanospirillaceae</taxon>
        <taxon>Neptunomonas</taxon>
    </lineage>
</organism>
<protein>
    <recommendedName>
        <fullName evidence="4 6">dTDP-4-dehydrorhamnose reductase</fullName>
        <ecNumber evidence="3 6">1.1.1.133</ecNumber>
    </recommendedName>
</protein>
<dbReference type="GO" id="GO:0005829">
    <property type="term" value="C:cytosol"/>
    <property type="evidence" value="ECO:0007669"/>
    <property type="project" value="TreeGrafter"/>
</dbReference>
<proteinExistence type="inferred from homology"/>
<accession>A0A5P1R8A0</accession>
<evidence type="ECO:0000313" key="8">
    <source>
        <dbReference type="EMBL" id="QEQ95860.1"/>
    </source>
</evidence>